<comment type="caution">
    <text evidence="1">The sequence shown here is derived from an EMBL/GenBank/DDBJ whole genome shotgun (WGS) entry which is preliminary data.</text>
</comment>
<dbReference type="Gene3D" id="3.30.420.10">
    <property type="entry name" value="Ribonuclease H-like superfamily/Ribonuclease H"/>
    <property type="match status" value="1"/>
</dbReference>
<proteinExistence type="predicted"/>
<reference evidence="1 2" key="1">
    <citation type="submission" date="2019-03" db="EMBL/GenBank/DDBJ databases">
        <title>Genomic Encyclopedia of Type Strains, Phase IV (KMG-IV): sequencing the most valuable type-strain genomes for metagenomic binning, comparative biology and taxonomic classification.</title>
        <authorList>
            <person name="Goeker M."/>
        </authorList>
    </citation>
    <scope>NUCLEOTIDE SEQUENCE [LARGE SCALE GENOMIC DNA]</scope>
    <source>
        <strain evidence="1 2">DSM 11603</strain>
    </source>
</reference>
<dbReference type="Proteomes" id="UP000294958">
    <property type="component" value="Unassembled WGS sequence"/>
</dbReference>
<protein>
    <recommendedName>
        <fullName evidence="3">DUF429 domain-containing protein</fullName>
    </recommendedName>
</protein>
<dbReference type="GO" id="GO:0003676">
    <property type="term" value="F:nucleic acid binding"/>
    <property type="evidence" value="ECO:0007669"/>
    <property type="project" value="InterPro"/>
</dbReference>
<keyword evidence="2" id="KW-1185">Reference proteome</keyword>
<dbReference type="EMBL" id="SNZF01000013">
    <property type="protein sequence ID" value="TDR34690.1"/>
    <property type="molecule type" value="Genomic_DNA"/>
</dbReference>
<name>A0A4R6YER4_9HYPH</name>
<dbReference type="RefSeq" id="WP_133675380.1">
    <property type="nucleotide sequence ID" value="NZ_SNZF01000013.1"/>
</dbReference>
<sequence>MLILGLDIATSTGACWMDTALPPSLWRCLAVGAEGEFAEAKTGDLAIYLNEEFFRTRPDFVAIEMPRRDVAAYPKQVFDPKLGRMKTIYTVNADQLLLPALAASASAACDLAGIPWGMVHQKTWRAAYYGKGFKPSGDDWKAPAVERAELQGIRLPREKKAQRDAAEAVGIASAWMKCSQIPERHHEAFKQLRLGSGRVAA</sequence>
<dbReference type="AlphaFoldDB" id="A0A4R6YER4"/>
<accession>A0A4R6YER4</accession>
<dbReference type="InterPro" id="IPR036397">
    <property type="entry name" value="RNaseH_sf"/>
</dbReference>
<organism evidence="1 2">
    <name type="scientific">Aquamicrobium defluvii</name>
    <dbReference type="NCBI Taxonomy" id="69279"/>
    <lineage>
        <taxon>Bacteria</taxon>
        <taxon>Pseudomonadati</taxon>
        <taxon>Pseudomonadota</taxon>
        <taxon>Alphaproteobacteria</taxon>
        <taxon>Hyphomicrobiales</taxon>
        <taxon>Phyllobacteriaceae</taxon>
        <taxon>Aquamicrobium</taxon>
    </lineage>
</organism>
<dbReference type="OrthoDB" id="8221184at2"/>
<evidence type="ECO:0000313" key="1">
    <source>
        <dbReference type="EMBL" id="TDR34690.1"/>
    </source>
</evidence>
<gene>
    <name evidence="1" type="ORF">DES43_113121</name>
</gene>
<evidence type="ECO:0000313" key="2">
    <source>
        <dbReference type="Proteomes" id="UP000294958"/>
    </source>
</evidence>
<evidence type="ECO:0008006" key="3">
    <source>
        <dbReference type="Google" id="ProtNLM"/>
    </source>
</evidence>